<name>A0ABX5KCI1_9BURK</name>
<proteinExistence type="predicted"/>
<protein>
    <submittedName>
        <fullName evidence="2">Uncharacterized protein</fullName>
    </submittedName>
</protein>
<sequence>MSMQAHRVGRFASITAIVLGIGVITVWTFANWLKPSTLFALLAGFSFCG</sequence>
<comment type="caution">
    <text evidence="2">The sequence shown here is derived from an EMBL/GenBank/DDBJ whole genome shotgun (WGS) entry which is preliminary data.</text>
</comment>
<evidence type="ECO:0000256" key="1">
    <source>
        <dbReference type="SAM" id="Phobius"/>
    </source>
</evidence>
<accession>A0ABX5KCI1</accession>
<feature type="transmembrane region" description="Helical" evidence="1">
    <location>
        <begin position="12"/>
        <end position="33"/>
    </location>
</feature>
<evidence type="ECO:0000313" key="3">
    <source>
        <dbReference type="Proteomes" id="UP000245712"/>
    </source>
</evidence>
<dbReference type="EMBL" id="QEOB01000028">
    <property type="protein sequence ID" value="PVX71608.1"/>
    <property type="molecule type" value="Genomic_DNA"/>
</dbReference>
<gene>
    <name evidence="2" type="ORF">C7402_12831</name>
</gene>
<keyword evidence="1" id="KW-0812">Transmembrane</keyword>
<keyword evidence="1" id="KW-0472">Membrane</keyword>
<organism evidence="2 3">
    <name type="scientific">Paraburkholderia unamae</name>
    <dbReference type="NCBI Taxonomy" id="219649"/>
    <lineage>
        <taxon>Bacteria</taxon>
        <taxon>Pseudomonadati</taxon>
        <taxon>Pseudomonadota</taxon>
        <taxon>Betaproteobacteria</taxon>
        <taxon>Burkholderiales</taxon>
        <taxon>Burkholderiaceae</taxon>
        <taxon>Paraburkholderia</taxon>
    </lineage>
</organism>
<reference evidence="2 3" key="1">
    <citation type="submission" date="2018-05" db="EMBL/GenBank/DDBJ databases">
        <title>Genomic Encyclopedia of Type Strains, Phase IV (KMG-V): Genome sequencing to study the core and pangenomes of soil and plant-associated prokaryotes.</title>
        <authorList>
            <person name="Whitman W."/>
        </authorList>
    </citation>
    <scope>NUCLEOTIDE SEQUENCE [LARGE SCALE GENOMIC DNA]</scope>
    <source>
        <strain evidence="2 3">SCZa-39</strain>
    </source>
</reference>
<evidence type="ECO:0000313" key="2">
    <source>
        <dbReference type="EMBL" id="PVX71608.1"/>
    </source>
</evidence>
<keyword evidence="3" id="KW-1185">Reference proteome</keyword>
<keyword evidence="1" id="KW-1133">Transmembrane helix</keyword>
<dbReference type="Proteomes" id="UP000245712">
    <property type="component" value="Unassembled WGS sequence"/>
</dbReference>